<reference evidence="4 5" key="1">
    <citation type="submission" date="2015-03" db="EMBL/GenBank/DDBJ databases">
        <title>Draft Genome Sequence of Burkholderia andropogonis type strain ICMP2807, isolated from Sorghum bicolor.</title>
        <authorList>
            <person name="Lopes-Santos L."/>
            <person name="Castro D.B."/>
            <person name="Ottoboni L.M."/>
            <person name="Park D."/>
            <person name="Weirc B.S."/>
            <person name="Destefano S.A."/>
        </authorList>
    </citation>
    <scope>NUCLEOTIDE SEQUENCE [LARGE SCALE GENOMIC DNA]</scope>
    <source>
        <strain evidence="4 5">ICMP2807</strain>
    </source>
</reference>
<accession>A0A0F5JUC2</accession>
<comment type="caution">
    <text evidence="4">The sequence shown here is derived from an EMBL/GenBank/DDBJ whole genome shotgun (WGS) entry which is preliminary data.</text>
</comment>
<evidence type="ECO:0000313" key="4">
    <source>
        <dbReference type="EMBL" id="KKB61441.1"/>
    </source>
</evidence>
<dbReference type="RefSeq" id="WP_024905336.1">
    <property type="nucleotide sequence ID" value="NZ_CP191272.1"/>
</dbReference>
<evidence type="ECO:0000256" key="1">
    <source>
        <dbReference type="ARBA" id="ARBA00022630"/>
    </source>
</evidence>
<gene>
    <name evidence="4" type="ORF">WM40_23065</name>
</gene>
<name>A0A0F5JUC2_9BURK</name>
<dbReference type="PATRIC" id="fig|28092.6.peg.5421"/>
<evidence type="ECO:0000259" key="3">
    <source>
        <dbReference type="Pfam" id="PF07992"/>
    </source>
</evidence>
<dbReference type="EMBL" id="LAQU01000042">
    <property type="protein sequence ID" value="KKB61441.1"/>
    <property type="molecule type" value="Genomic_DNA"/>
</dbReference>
<dbReference type="Pfam" id="PF07992">
    <property type="entry name" value="Pyr_redox_2"/>
    <property type="match status" value="1"/>
</dbReference>
<evidence type="ECO:0000256" key="2">
    <source>
        <dbReference type="ARBA" id="ARBA00023002"/>
    </source>
</evidence>
<keyword evidence="1" id="KW-0285">Flavoprotein</keyword>
<dbReference type="InterPro" id="IPR023753">
    <property type="entry name" value="FAD/NAD-binding_dom"/>
</dbReference>
<dbReference type="Gene3D" id="3.50.50.60">
    <property type="entry name" value="FAD/NAD(P)-binding domain"/>
    <property type="match status" value="2"/>
</dbReference>
<proteinExistence type="predicted"/>
<keyword evidence="2" id="KW-0560">Oxidoreductase</keyword>
<evidence type="ECO:0000313" key="5">
    <source>
        <dbReference type="Proteomes" id="UP000033618"/>
    </source>
</evidence>
<organism evidence="4 5">
    <name type="scientific">Robbsia andropogonis</name>
    <dbReference type="NCBI Taxonomy" id="28092"/>
    <lineage>
        <taxon>Bacteria</taxon>
        <taxon>Pseudomonadati</taxon>
        <taxon>Pseudomonadota</taxon>
        <taxon>Betaproteobacteria</taxon>
        <taxon>Burkholderiales</taxon>
        <taxon>Burkholderiaceae</taxon>
        <taxon>Robbsia</taxon>
    </lineage>
</organism>
<dbReference type="PRINTS" id="PR00368">
    <property type="entry name" value="FADPNR"/>
</dbReference>
<feature type="domain" description="FAD/NAD(P)-binding" evidence="3">
    <location>
        <begin position="3"/>
        <end position="277"/>
    </location>
</feature>
<dbReference type="PRINTS" id="PR00469">
    <property type="entry name" value="PNDRDTASEII"/>
</dbReference>
<keyword evidence="5" id="KW-1185">Reference proteome</keyword>
<dbReference type="InterPro" id="IPR036188">
    <property type="entry name" value="FAD/NAD-bd_sf"/>
</dbReference>
<dbReference type="AlphaFoldDB" id="A0A0F5JUC2"/>
<dbReference type="Proteomes" id="UP000033618">
    <property type="component" value="Unassembled WGS sequence"/>
</dbReference>
<protein>
    <recommendedName>
        <fullName evidence="3">FAD/NAD(P)-binding domain-containing protein</fullName>
    </recommendedName>
</protein>
<sequence length="298" mass="31751">MPYDVTIIGGGYAGIAAALQLARAHCRVLVFDAGRPRDRFSTTSHDFIGLDERPAATLAAAAKARLLRYPNVEWIGASATYAYAKDELFVVVDTSTTEYRTRRLILASGRVDALPKLPGLAERWGKTVSLSPYYTAYALDKTPLGVLAFGPDAVEQALLLADWGPVTLFTNDAFILPPEQNHALTARGVLIEQERVTGLAGSGASVQLADKRTVPLTMLFMVPPSRLGSPIARQLGCDICQSRTGEYVLTDASQQTSIRGVFACGDIARVSYAVSLAVGDGTAAGIAVHRSLTLPDAV</sequence>
<dbReference type="InterPro" id="IPR050097">
    <property type="entry name" value="Ferredoxin-NADP_redctase_2"/>
</dbReference>
<dbReference type="OrthoDB" id="9786503at2"/>
<dbReference type="PANTHER" id="PTHR48105">
    <property type="entry name" value="THIOREDOXIN REDUCTASE 1-RELATED-RELATED"/>
    <property type="match status" value="1"/>
</dbReference>
<dbReference type="STRING" id="28092.WM40_23065"/>
<dbReference type="SUPFAM" id="SSF51905">
    <property type="entry name" value="FAD/NAD(P)-binding domain"/>
    <property type="match status" value="1"/>
</dbReference>
<dbReference type="GO" id="GO:0016491">
    <property type="term" value="F:oxidoreductase activity"/>
    <property type="evidence" value="ECO:0007669"/>
    <property type="project" value="UniProtKB-KW"/>
</dbReference>